<sequence length="111" mass="12857">MDKDSQSAPRSAPSYQPYRTMPYITCTWHKKLRILRWPNEWQQVTVRSESGRVPNPDLIQNWNVGFSRLHFLGTKFEQLKKTLASISVYMNECGSLLKSTGRDGWMDGGTF</sequence>
<reference evidence="1" key="1">
    <citation type="submission" date="2016-03" db="EMBL/GenBank/DDBJ databases">
        <title>Mechanisms controlling the formation of the plant cell surface in tip-growing cells are functionally conserved among land plants.</title>
        <authorList>
            <person name="Honkanen S."/>
            <person name="Jones V.A."/>
            <person name="Morieri G."/>
            <person name="Champion C."/>
            <person name="Hetherington A.J."/>
            <person name="Kelly S."/>
            <person name="Saint-Marcoux D."/>
            <person name="Proust H."/>
            <person name="Prescott H."/>
            <person name="Dolan L."/>
        </authorList>
    </citation>
    <scope>NUCLEOTIDE SEQUENCE [LARGE SCALE GENOMIC DNA]</scope>
    <source>
        <tissue evidence="1">Whole gametophyte</tissue>
    </source>
</reference>
<organism evidence="1 2">
    <name type="scientific">Marchantia polymorpha subsp. ruderalis</name>
    <dbReference type="NCBI Taxonomy" id="1480154"/>
    <lineage>
        <taxon>Eukaryota</taxon>
        <taxon>Viridiplantae</taxon>
        <taxon>Streptophyta</taxon>
        <taxon>Embryophyta</taxon>
        <taxon>Marchantiophyta</taxon>
        <taxon>Marchantiopsida</taxon>
        <taxon>Marchantiidae</taxon>
        <taxon>Marchantiales</taxon>
        <taxon>Marchantiaceae</taxon>
        <taxon>Marchantia</taxon>
    </lineage>
</organism>
<accession>A0A176WN98</accession>
<evidence type="ECO:0000313" key="1">
    <source>
        <dbReference type="EMBL" id="OAE34101.1"/>
    </source>
</evidence>
<evidence type="ECO:0000313" key="2">
    <source>
        <dbReference type="Proteomes" id="UP000077202"/>
    </source>
</evidence>
<gene>
    <name evidence="1" type="ORF">AXG93_2891s1250</name>
</gene>
<dbReference type="EMBL" id="LVLJ01000455">
    <property type="protein sequence ID" value="OAE34101.1"/>
    <property type="molecule type" value="Genomic_DNA"/>
</dbReference>
<dbReference type="Proteomes" id="UP000077202">
    <property type="component" value="Unassembled WGS sequence"/>
</dbReference>
<name>A0A176WN98_MARPO</name>
<protein>
    <submittedName>
        <fullName evidence="1">Uncharacterized protein</fullName>
    </submittedName>
</protein>
<dbReference type="AlphaFoldDB" id="A0A176WN98"/>
<proteinExistence type="predicted"/>
<keyword evidence="2" id="KW-1185">Reference proteome</keyword>
<comment type="caution">
    <text evidence="1">The sequence shown here is derived from an EMBL/GenBank/DDBJ whole genome shotgun (WGS) entry which is preliminary data.</text>
</comment>